<sequence length="59" mass="6548">MILGDQGLFGEKQGEEQLSHFINAQIKTLKGGHHLHLESAKEQVAELINQFLPTASDIH</sequence>
<comment type="caution">
    <text evidence="1">The sequence shown here is derived from an EMBL/GenBank/DDBJ whole genome shotgun (WGS) entry which is preliminary data.</text>
</comment>
<protein>
    <recommendedName>
        <fullName evidence="3">Alpha/beta hydrolase</fullName>
    </recommendedName>
</protein>
<keyword evidence="2" id="KW-1185">Reference proteome</keyword>
<dbReference type="InterPro" id="IPR029058">
    <property type="entry name" value="AB_hydrolase_fold"/>
</dbReference>
<accession>A0A553JQV6</accession>
<organism evidence="1 2">
    <name type="scientific">Shewanella hanedai</name>
    <name type="common">Alteromonas hanedai</name>
    <dbReference type="NCBI Taxonomy" id="25"/>
    <lineage>
        <taxon>Bacteria</taxon>
        <taxon>Pseudomonadati</taxon>
        <taxon>Pseudomonadota</taxon>
        <taxon>Gammaproteobacteria</taxon>
        <taxon>Alteromonadales</taxon>
        <taxon>Shewanellaceae</taxon>
        <taxon>Shewanella</taxon>
    </lineage>
</organism>
<evidence type="ECO:0000313" key="2">
    <source>
        <dbReference type="Proteomes" id="UP000318126"/>
    </source>
</evidence>
<gene>
    <name evidence="1" type="ORF">FN961_08755</name>
</gene>
<dbReference type="OrthoDB" id="149912at2"/>
<dbReference type="EMBL" id="VKGK01000008">
    <property type="protein sequence ID" value="TRY14771.1"/>
    <property type="molecule type" value="Genomic_DNA"/>
</dbReference>
<dbReference type="Gene3D" id="3.40.50.1820">
    <property type="entry name" value="alpha/beta hydrolase"/>
    <property type="match status" value="1"/>
</dbReference>
<dbReference type="RefSeq" id="WP_143564170.1">
    <property type="nucleotide sequence ID" value="NZ_BMPL01000006.1"/>
</dbReference>
<proteinExistence type="predicted"/>
<reference evidence="2" key="1">
    <citation type="submission" date="2019-07" db="EMBL/GenBank/DDBJ databases">
        <title>Shewanella sp. YLB-08 draft genomic sequence.</title>
        <authorList>
            <person name="Yu L."/>
        </authorList>
    </citation>
    <scope>NUCLEOTIDE SEQUENCE [LARGE SCALE GENOMIC DNA]</scope>
    <source>
        <strain evidence="2">JCM 20706</strain>
    </source>
</reference>
<dbReference type="AlphaFoldDB" id="A0A553JQV6"/>
<name>A0A553JQV6_SHEHA</name>
<dbReference type="Proteomes" id="UP000318126">
    <property type="component" value="Unassembled WGS sequence"/>
</dbReference>
<evidence type="ECO:0000313" key="1">
    <source>
        <dbReference type="EMBL" id="TRY14771.1"/>
    </source>
</evidence>
<evidence type="ECO:0008006" key="3">
    <source>
        <dbReference type="Google" id="ProtNLM"/>
    </source>
</evidence>